<evidence type="ECO:0000256" key="1">
    <source>
        <dbReference type="SAM" id="SignalP"/>
    </source>
</evidence>
<gene>
    <name evidence="2" type="ORF">FLAT13_04006</name>
</gene>
<dbReference type="InterPro" id="IPR019619">
    <property type="entry name" value="DUF2490"/>
</dbReference>
<organism evidence="2 3">
    <name type="scientific">Flavobacterium salmonis</name>
    <dbReference type="NCBI Taxonomy" id="2654844"/>
    <lineage>
        <taxon>Bacteria</taxon>
        <taxon>Pseudomonadati</taxon>
        <taxon>Bacteroidota</taxon>
        <taxon>Flavobacteriia</taxon>
        <taxon>Flavobacteriales</taxon>
        <taxon>Flavobacteriaceae</taxon>
        <taxon>Flavobacterium</taxon>
    </lineage>
</organism>
<feature type="chain" id="PRO_5027542363" description="Intein C-terminal splicing region" evidence="1">
    <location>
        <begin position="35"/>
        <end position="240"/>
    </location>
</feature>
<name>A0A6V6Z7U0_9FLAO</name>
<accession>A0A6V6Z7U0</accession>
<keyword evidence="1" id="KW-0732">Signal</keyword>
<evidence type="ECO:0000313" key="2">
    <source>
        <dbReference type="EMBL" id="CAD0007715.1"/>
    </source>
</evidence>
<proteinExistence type="predicted"/>
<evidence type="ECO:0008006" key="4">
    <source>
        <dbReference type="Google" id="ProtNLM"/>
    </source>
</evidence>
<protein>
    <recommendedName>
        <fullName evidence="4">Intein C-terminal splicing region</fullName>
    </recommendedName>
</protein>
<reference evidence="2 3" key="1">
    <citation type="submission" date="2020-06" db="EMBL/GenBank/DDBJ databases">
        <authorList>
            <person name="Criscuolo A."/>
        </authorList>
    </citation>
    <scope>NUCLEOTIDE SEQUENCE [LARGE SCALE GENOMIC DNA]</scope>
    <source>
        <strain evidence="3">CIP 111411</strain>
    </source>
</reference>
<dbReference type="AlphaFoldDB" id="A0A6V6Z7U0"/>
<comment type="caution">
    <text evidence="2">The sequence shown here is derived from an EMBL/GenBank/DDBJ whole genome shotgun (WGS) entry which is preliminary data.</text>
</comment>
<keyword evidence="3" id="KW-1185">Reference proteome</keyword>
<evidence type="ECO:0000313" key="3">
    <source>
        <dbReference type="Proteomes" id="UP000530060"/>
    </source>
</evidence>
<dbReference type="EMBL" id="CAIJDP010000083">
    <property type="protein sequence ID" value="CAD0007715.1"/>
    <property type="molecule type" value="Genomic_DNA"/>
</dbReference>
<sequence length="240" mass="28840">MIQKKLKFPYSKMKNLKAFYLLFTLILSINFTNAQDTDTGNWFIYFGNQAINEKWNWHNEVQYRNYNFAGDTQQLLLRTGIGYNLTENNNNILLGYGFINSQNYIPGTDDKTDSNEHRIYQQFITRQNFGRFYLQHRYRVEERFLKDDFQMRFRYFLALNVPINKPKMEENAFYISAYNEIFLNAESPTFDRDRLYGALGYVINKNFRVEAGFMRQIQEKTGRNQFQIVIYNNIPFFSSK</sequence>
<dbReference type="Proteomes" id="UP000530060">
    <property type="component" value="Unassembled WGS sequence"/>
</dbReference>
<dbReference type="Pfam" id="PF10677">
    <property type="entry name" value="DUF2490"/>
    <property type="match status" value="1"/>
</dbReference>
<feature type="signal peptide" evidence="1">
    <location>
        <begin position="1"/>
        <end position="34"/>
    </location>
</feature>